<dbReference type="Proteomes" id="UP000797356">
    <property type="component" value="Chromosome 2"/>
</dbReference>
<sequence>MVGISAYLDRAAKVKTFGRQVKADDVAGILEQGAWKSGSWFTRQVAPRRFFVSCPDKKIVVALMAKRYIRGDGFTVIINHWNQFSGGVRHKLRYKVYATLKDLPLFCWTAEAVAGIISGFAVPHRASRTSLRWDDLTGFDIIFFCEDISSIPKKVEVTVGSRTYSVGIVINFITEQGPPFDGWNSEQQEDHNEMDDDEWKFWNGPGGRSLLNDSWRYHQQHPEDSQVAEYGNRGRNTR</sequence>
<evidence type="ECO:0000313" key="1">
    <source>
        <dbReference type="EMBL" id="KAG1330349.1"/>
    </source>
</evidence>
<dbReference type="EMBL" id="CM017873">
    <property type="protein sequence ID" value="KAG1330349.1"/>
    <property type="molecule type" value="Genomic_DNA"/>
</dbReference>
<reference evidence="1" key="2">
    <citation type="submission" date="2019-07" db="EMBL/GenBank/DDBJ databases">
        <authorList>
            <person name="Yang Y."/>
            <person name="Bocs S."/>
            <person name="Baudouin L."/>
        </authorList>
    </citation>
    <scope>NUCLEOTIDE SEQUENCE</scope>
    <source>
        <tissue evidence="1">Spear leaf of Hainan Tall coconut</tissue>
    </source>
</reference>
<accession>A0A8K0MWN3</accession>
<protein>
    <recommendedName>
        <fullName evidence="3">DUF4283 domain-containing protein</fullName>
    </recommendedName>
</protein>
<organism evidence="1 2">
    <name type="scientific">Cocos nucifera</name>
    <name type="common">Coconut palm</name>
    <dbReference type="NCBI Taxonomy" id="13894"/>
    <lineage>
        <taxon>Eukaryota</taxon>
        <taxon>Viridiplantae</taxon>
        <taxon>Streptophyta</taxon>
        <taxon>Embryophyta</taxon>
        <taxon>Tracheophyta</taxon>
        <taxon>Spermatophyta</taxon>
        <taxon>Magnoliopsida</taxon>
        <taxon>Liliopsida</taxon>
        <taxon>Arecaceae</taxon>
        <taxon>Arecoideae</taxon>
        <taxon>Cocoseae</taxon>
        <taxon>Attaleinae</taxon>
        <taxon>Cocos</taxon>
    </lineage>
</organism>
<keyword evidence="2" id="KW-1185">Reference proteome</keyword>
<reference evidence="1" key="1">
    <citation type="journal article" date="2017" name="Gigascience">
        <title>The genome draft of coconut (Cocos nucifera).</title>
        <authorList>
            <person name="Xiao Y."/>
            <person name="Xu P."/>
            <person name="Fan H."/>
            <person name="Baudouin L."/>
            <person name="Xia W."/>
            <person name="Bocs S."/>
            <person name="Xu J."/>
            <person name="Li Q."/>
            <person name="Guo A."/>
            <person name="Zhou L."/>
            <person name="Li J."/>
            <person name="Wu Y."/>
            <person name="Ma Z."/>
            <person name="Armero A."/>
            <person name="Issali A.E."/>
            <person name="Liu N."/>
            <person name="Peng M."/>
            <person name="Yang Y."/>
        </authorList>
    </citation>
    <scope>NUCLEOTIDE SEQUENCE</scope>
    <source>
        <tissue evidence="1">Spear leaf of Hainan Tall coconut</tissue>
    </source>
</reference>
<dbReference type="AlphaFoldDB" id="A0A8K0MWN3"/>
<gene>
    <name evidence="1" type="ORF">COCNU_02G003170</name>
</gene>
<comment type="caution">
    <text evidence="1">The sequence shown here is derived from an EMBL/GenBank/DDBJ whole genome shotgun (WGS) entry which is preliminary data.</text>
</comment>
<evidence type="ECO:0000313" key="2">
    <source>
        <dbReference type="Proteomes" id="UP000797356"/>
    </source>
</evidence>
<name>A0A8K0MWN3_COCNU</name>
<proteinExistence type="predicted"/>
<evidence type="ECO:0008006" key="3">
    <source>
        <dbReference type="Google" id="ProtNLM"/>
    </source>
</evidence>